<organism evidence="1 2">
    <name type="scientific">Peteryoungia aggregata LMG 23059</name>
    <dbReference type="NCBI Taxonomy" id="1368425"/>
    <lineage>
        <taxon>Bacteria</taxon>
        <taxon>Pseudomonadati</taxon>
        <taxon>Pseudomonadota</taxon>
        <taxon>Alphaproteobacteria</taxon>
        <taxon>Hyphomicrobiales</taxon>
        <taxon>Rhizobiaceae</taxon>
        <taxon>Peteryoungia</taxon>
    </lineage>
</organism>
<dbReference type="Proteomes" id="UP001238496">
    <property type="component" value="Unassembled WGS sequence"/>
</dbReference>
<dbReference type="EMBL" id="JAUSUW010000010">
    <property type="protein sequence ID" value="MDQ0422394.1"/>
    <property type="molecule type" value="Genomic_DNA"/>
</dbReference>
<keyword evidence="2" id="KW-1185">Reference proteome</keyword>
<accession>A0ABU0GBR7</accession>
<name>A0ABU0GBR7_9HYPH</name>
<comment type="caution">
    <text evidence="1">The sequence shown here is derived from an EMBL/GenBank/DDBJ whole genome shotgun (WGS) entry which is preliminary data.</text>
</comment>
<reference evidence="1 2" key="1">
    <citation type="submission" date="2023-07" db="EMBL/GenBank/DDBJ databases">
        <title>Genomic Encyclopedia of Type Strains, Phase IV (KMG-IV): sequencing the most valuable type-strain genomes for metagenomic binning, comparative biology and taxonomic classification.</title>
        <authorList>
            <person name="Goeker M."/>
        </authorList>
    </citation>
    <scope>NUCLEOTIDE SEQUENCE [LARGE SCALE GENOMIC DNA]</scope>
    <source>
        <strain evidence="1 2">DSM 1111</strain>
    </source>
</reference>
<gene>
    <name evidence="1" type="ORF">J2045_003442</name>
</gene>
<evidence type="ECO:0000313" key="2">
    <source>
        <dbReference type="Proteomes" id="UP001238496"/>
    </source>
</evidence>
<evidence type="ECO:0000313" key="1">
    <source>
        <dbReference type="EMBL" id="MDQ0422394.1"/>
    </source>
</evidence>
<proteinExistence type="predicted"/>
<sequence>MEFNFSNRALTEFNFSYEYPGQVVENVNYRNPPRVTGLMKLYQALPGGRIESPLKVTVDLGANATSAGSVSLCRYPAGIVESNVQN</sequence>
<protein>
    <submittedName>
        <fullName evidence="1">Uncharacterized protein</fullName>
    </submittedName>
</protein>